<dbReference type="RefSeq" id="WP_164678409.1">
    <property type="nucleotide sequence ID" value="NZ_CP049057.1"/>
</dbReference>
<feature type="chain" id="PRO_5026343540" evidence="2">
    <location>
        <begin position="20"/>
        <end position="299"/>
    </location>
</feature>
<dbReference type="KEGG" id="mgel:G5B37_02130"/>
<evidence type="ECO:0000256" key="2">
    <source>
        <dbReference type="SAM" id="SignalP"/>
    </source>
</evidence>
<feature type="compositionally biased region" description="Basic and acidic residues" evidence="1">
    <location>
        <begin position="156"/>
        <end position="166"/>
    </location>
</feature>
<reference evidence="3 4" key="1">
    <citation type="submission" date="2020-02" db="EMBL/GenBank/DDBJ databases">
        <title>Complete genome sequence of Flavobacteriaceae bacterium.</title>
        <authorList>
            <person name="Kim S.-J."/>
            <person name="Kim Y.-S."/>
            <person name="Kim K.-H."/>
        </authorList>
    </citation>
    <scope>NUCLEOTIDE SEQUENCE [LARGE SCALE GENOMIC DNA]</scope>
    <source>
        <strain evidence="3 4">RR4-40</strain>
    </source>
</reference>
<evidence type="ECO:0000313" key="4">
    <source>
        <dbReference type="Proteomes" id="UP000505306"/>
    </source>
</evidence>
<accession>A0A6G6GJ08</accession>
<feature type="signal peptide" evidence="2">
    <location>
        <begin position="1"/>
        <end position="19"/>
    </location>
</feature>
<protein>
    <submittedName>
        <fullName evidence="3">Uncharacterized protein</fullName>
    </submittedName>
</protein>
<sequence length="299" mass="33738">MKLKFWLICVLLYSSVGLGQDKNTPAAQVVKEFLHGMSYDEQTESTTLKALIAPSFAKAKNIESKHIGIDVYRPDHFMIWDVNGAMVTAMIWIKGGSWVHKLRFKTVEEGGQTYIMPSGISGRNMIQPWNSIDTFIEIDSNKLTANTEQLSSTEPIADKESDNKPAEDSTLLKLSDYLQFNGEILNNGTPEEKRFTLVISDGNSVAFNMSLGLLPFYIYETGQERIGDLTKTTYRLEKSQVISQAIQWNEFVITDISKLSDEEKREYTLGDTFDCNYVLDIKGYPKLRLLANITSGTIE</sequence>
<dbReference type="EMBL" id="CP049057">
    <property type="protein sequence ID" value="QIE58403.1"/>
    <property type="molecule type" value="Genomic_DNA"/>
</dbReference>
<name>A0A6G6GJ08_9FLAO</name>
<evidence type="ECO:0000313" key="3">
    <source>
        <dbReference type="EMBL" id="QIE58403.1"/>
    </source>
</evidence>
<proteinExistence type="predicted"/>
<feature type="region of interest" description="Disordered" evidence="1">
    <location>
        <begin position="147"/>
        <end position="166"/>
    </location>
</feature>
<dbReference type="Proteomes" id="UP000505306">
    <property type="component" value="Chromosome"/>
</dbReference>
<keyword evidence="4" id="KW-1185">Reference proteome</keyword>
<keyword evidence="2" id="KW-0732">Signal</keyword>
<gene>
    <name evidence="3" type="ORF">G5B37_02130</name>
</gene>
<evidence type="ECO:0000256" key="1">
    <source>
        <dbReference type="SAM" id="MobiDB-lite"/>
    </source>
</evidence>
<organism evidence="3 4">
    <name type="scientific">Rasiella rasia</name>
    <dbReference type="NCBI Taxonomy" id="2744027"/>
    <lineage>
        <taxon>Bacteria</taxon>
        <taxon>Pseudomonadati</taxon>
        <taxon>Bacteroidota</taxon>
        <taxon>Flavobacteriia</taxon>
        <taxon>Flavobacteriales</taxon>
        <taxon>Flavobacteriaceae</taxon>
        <taxon>Rasiella</taxon>
    </lineage>
</organism>
<dbReference type="AlphaFoldDB" id="A0A6G6GJ08"/>